<dbReference type="AlphaFoldDB" id="A0A7G7YRC5"/>
<evidence type="ECO:0000313" key="6">
    <source>
        <dbReference type="EMBL" id="QNH97045.1"/>
    </source>
</evidence>
<gene>
    <name evidence="6" type="ORF">GP473_08365</name>
</gene>
<dbReference type="PANTHER" id="PTHR42794:SF1">
    <property type="entry name" value="HEMIN IMPORT ATP-BINDING PROTEIN HMUV"/>
    <property type="match status" value="1"/>
</dbReference>
<dbReference type="InterPro" id="IPR003439">
    <property type="entry name" value="ABC_transporter-like_ATP-bd"/>
</dbReference>
<evidence type="ECO:0000313" key="7">
    <source>
        <dbReference type="Proteomes" id="UP000515275"/>
    </source>
</evidence>
<reference evidence="6 7" key="1">
    <citation type="submission" date="2019-12" db="EMBL/GenBank/DDBJ databases">
        <title>Corynebacterium sp. nov., isolated from feces of the Anser Albifrons in China.</title>
        <authorList>
            <person name="Liu Q."/>
        </authorList>
    </citation>
    <scope>NUCLEOTIDE SEQUENCE [LARGE SCALE GENOMIC DNA]</scope>
    <source>
        <strain evidence="6 7">23H37-10</strain>
    </source>
</reference>
<protein>
    <submittedName>
        <fullName evidence="6">ATP-binding cassette domain-containing protein</fullName>
    </submittedName>
</protein>
<dbReference type="PROSITE" id="PS50893">
    <property type="entry name" value="ABC_TRANSPORTER_2"/>
    <property type="match status" value="1"/>
</dbReference>
<dbReference type="InterPro" id="IPR017871">
    <property type="entry name" value="ABC_transporter-like_CS"/>
</dbReference>
<organism evidence="6 7">
    <name type="scientific">Corynebacterium anserum</name>
    <dbReference type="NCBI Taxonomy" id="2684406"/>
    <lineage>
        <taxon>Bacteria</taxon>
        <taxon>Bacillati</taxon>
        <taxon>Actinomycetota</taxon>
        <taxon>Actinomycetes</taxon>
        <taxon>Mycobacteriales</taxon>
        <taxon>Corynebacteriaceae</taxon>
        <taxon>Corynebacterium</taxon>
    </lineage>
</organism>
<dbReference type="EMBL" id="CP046883">
    <property type="protein sequence ID" value="QNH97045.1"/>
    <property type="molecule type" value="Genomic_DNA"/>
</dbReference>
<evidence type="ECO:0000256" key="4">
    <source>
        <dbReference type="ARBA" id="ARBA00022967"/>
    </source>
</evidence>
<dbReference type="Pfam" id="PF00005">
    <property type="entry name" value="ABC_tran"/>
    <property type="match status" value="1"/>
</dbReference>
<dbReference type="GO" id="GO:0016887">
    <property type="term" value="F:ATP hydrolysis activity"/>
    <property type="evidence" value="ECO:0007669"/>
    <property type="project" value="InterPro"/>
</dbReference>
<dbReference type="RefSeq" id="WP_186277313.1">
    <property type="nucleotide sequence ID" value="NZ_CP046883.1"/>
</dbReference>
<dbReference type="Gene3D" id="3.40.50.300">
    <property type="entry name" value="P-loop containing nucleotide triphosphate hydrolases"/>
    <property type="match status" value="1"/>
</dbReference>
<evidence type="ECO:0000259" key="5">
    <source>
        <dbReference type="PROSITE" id="PS50893"/>
    </source>
</evidence>
<accession>A0A7G7YRC5</accession>
<dbReference type="SMART" id="SM00382">
    <property type="entry name" value="AAA"/>
    <property type="match status" value="1"/>
</dbReference>
<dbReference type="GO" id="GO:0005524">
    <property type="term" value="F:ATP binding"/>
    <property type="evidence" value="ECO:0007669"/>
    <property type="project" value="UniProtKB-KW"/>
</dbReference>
<keyword evidence="7" id="KW-1185">Reference proteome</keyword>
<dbReference type="InterPro" id="IPR003593">
    <property type="entry name" value="AAA+_ATPase"/>
</dbReference>
<evidence type="ECO:0000256" key="2">
    <source>
        <dbReference type="ARBA" id="ARBA00022741"/>
    </source>
</evidence>
<dbReference type="PANTHER" id="PTHR42794">
    <property type="entry name" value="HEMIN IMPORT ATP-BINDING PROTEIN HMUV"/>
    <property type="match status" value="1"/>
</dbReference>
<dbReference type="SUPFAM" id="SSF52540">
    <property type="entry name" value="P-loop containing nucleoside triphosphate hydrolases"/>
    <property type="match status" value="1"/>
</dbReference>
<proteinExistence type="predicted"/>
<keyword evidence="2" id="KW-0547">Nucleotide-binding</keyword>
<dbReference type="CDD" id="cd03214">
    <property type="entry name" value="ABC_Iron-Siderophores_B12_Hemin"/>
    <property type="match status" value="1"/>
</dbReference>
<evidence type="ECO:0000256" key="1">
    <source>
        <dbReference type="ARBA" id="ARBA00022448"/>
    </source>
</evidence>
<keyword evidence="4" id="KW-1278">Translocase</keyword>
<keyword evidence="1" id="KW-0813">Transport</keyword>
<dbReference type="InterPro" id="IPR027417">
    <property type="entry name" value="P-loop_NTPase"/>
</dbReference>
<feature type="domain" description="ABC transporter" evidence="5">
    <location>
        <begin position="3"/>
        <end position="233"/>
    </location>
</feature>
<sequence length="249" mass="26855">MTVRFSQARLPTLQNVSLTIPSGQQRTVIGVVGPNGSGKTTLLKALLGALPLEVGEVFLHGKVASKMSRKAVARKVSLVAQDPDPAIPLRVEELVMLGRMPHAGIGGPGAARDRQVVQEALACVGAERLAGRFLSTLSGGERQRVLIARALAQHTDVVLLDEPTNHLDIRYQHDVLQLLRVLPVSALVVLHDLNLAAQYCDVIHVMNKGRIVASGSPREVLTPEILEPVYGVTVETIDVRGRLHLLFGR</sequence>
<keyword evidence="3 6" id="KW-0067">ATP-binding</keyword>
<dbReference type="Proteomes" id="UP000515275">
    <property type="component" value="Chromosome"/>
</dbReference>
<dbReference type="PROSITE" id="PS00211">
    <property type="entry name" value="ABC_TRANSPORTER_1"/>
    <property type="match status" value="1"/>
</dbReference>
<dbReference type="FunFam" id="3.40.50.300:FF:000134">
    <property type="entry name" value="Iron-enterobactin ABC transporter ATP-binding protein"/>
    <property type="match status" value="1"/>
</dbReference>
<evidence type="ECO:0000256" key="3">
    <source>
        <dbReference type="ARBA" id="ARBA00022840"/>
    </source>
</evidence>
<name>A0A7G7YRC5_9CORY</name>
<dbReference type="KEGG" id="cans:GP473_08365"/>